<name>A0A0G2A441_UNCK3</name>
<evidence type="ECO:0000313" key="2">
    <source>
        <dbReference type="Proteomes" id="UP000034913"/>
    </source>
</evidence>
<comment type="caution">
    <text evidence="1">The sequence shown here is derived from an EMBL/GenBank/DDBJ whole genome shotgun (WGS) entry which is preliminary data.</text>
</comment>
<protein>
    <submittedName>
        <fullName evidence="1">Uncharacterized protein</fullName>
    </submittedName>
</protein>
<evidence type="ECO:0000313" key="1">
    <source>
        <dbReference type="EMBL" id="KKW26999.1"/>
    </source>
</evidence>
<sequence>MTDIPKGVVQPSEEGGIEITQSVAELPEESEAPEASPYLISFAKYNERECQIADLQGNMGKKALLILKAIGTKIKCIADFATHNVERRPIRREGDYLKLYRGLSDDIDLHEANLQSTGRIFYFDVEPDRLLYVVAITNRHFETGKVRR</sequence>
<accession>A0A0G2A441</accession>
<proteinExistence type="predicted"/>
<reference evidence="1 2" key="1">
    <citation type="journal article" date="2015" name="Nature">
        <title>rRNA introns, odd ribosomes, and small enigmatic genomes across a large radiation of phyla.</title>
        <authorList>
            <person name="Brown C.T."/>
            <person name="Hug L.A."/>
            <person name="Thomas B.C."/>
            <person name="Sharon I."/>
            <person name="Castelle C.J."/>
            <person name="Singh A."/>
            <person name="Wilkins M.J."/>
            <person name="Williams K.H."/>
            <person name="Banfield J.F."/>
        </authorList>
    </citation>
    <scope>NUCLEOTIDE SEQUENCE [LARGE SCALE GENOMIC DNA]</scope>
</reference>
<dbReference type="Proteomes" id="UP000034913">
    <property type="component" value="Unassembled WGS sequence"/>
</dbReference>
<gene>
    <name evidence="1" type="ORF">VF00_C0002G0326</name>
</gene>
<organism evidence="1 2">
    <name type="scientific">candidate division Kazan bacterium GW2011_GWB1_52_7</name>
    <dbReference type="NCBI Taxonomy" id="1620414"/>
    <lineage>
        <taxon>Bacteria</taxon>
        <taxon>Bacteria division Kazan-3B-28</taxon>
    </lineage>
</organism>
<dbReference type="EMBL" id="LCRB01000002">
    <property type="protein sequence ID" value="KKW26999.1"/>
    <property type="molecule type" value="Genomic_DNA"/>
</dbReference>
<dbReference type="AlphaFoldDB" id="A0A0G2A441"/>